<accession>A0A090MVA3</accession>
<sequence length="287" mass="33012">MNNINSSNFNENDSFSNDSYETDGFNNEIAEILTCICQIRNIIEGDLTFIVKKCFEKLESLNEKLNGGDKFLLDDLSTLKMFTDTFNENFDNFKNSLTNIQKKQNYFDKSSYNTTAVKCPKINDTPTICNGEISSELNICLTSTESDSHSEFNFLQDDDNQSSHPETIIFPYIAKIVIKLTEITKLRKINVNSYGFFNEKENENLLTINGSDNCYNLYHFSVKCFSNDNCFSIEEKNGTILFVIKKEAIVEANVQVDKIAIFVKKTNKYKVFLEKICNPKIFELFFS</sequence>
<protein>
    <submittedName>
        <fullName evidence="1 3">Uncharacterized protein</fullName>
    </submittedName>
</protein>
<dbReference type="RefSeq" id="XP_024501965.1">
    <property type="nucleotide sequence ID" value="XM_024647937.1"/>
</dbReference>
<reference evidence="3" key="2">
    <citation type="submission" date="2020-12" db="UniProtKB">
        <authorList>
            <consortium name="WormBaseParasite"/>
        </authorList>
    </citation>
    <scope>IDENTIFICATION</scope>
</reference>
<evidence type="ECO:0000313" key="1">
    <source>
        <dbReference type="EMBL" id="CEF62763.1"/>
    </source>
</evidence>
<dbReference type="AlphaFoldDB" id="A0A090MVA3"/>
<evidence type="ECO:0000313" key="4">
    <source>
        <dbReference type="WormBase" id="SRAE_1000103300"/>
    </source>
</evidence>
<proteinExistence type="predicted"/>
<organism evidence="1">
    <name type="scientific">Strongyloides ratti</name>
    <name type="common">Parasitic roundworm</name>
    <dbReference type="NCBI Taxonomy" id="34506"/>
    <lineage>
        <taxon>Eukaryota</taxon>
        <taxon>Metazoa</taxon>
        <taxon>Ecdysozoa</taxon>
        <taxon>Nematoda</taxon>
        <taxon>Chromadorea</taxon>
        <taxon>Rhabditida</taxon>
        <taxon>Tylenchina</taxon>
        <taxon>Panagrolaimomorpha</taxon>
        <taxon>Strongyloidoidea</taxon>
        <taxon>Strongyloididae</taxon>
        <taxon>Strongyloides</taxon>
    </lineage>
</organism>
<gene>
    <name evidence="1 3 4" type="ORF">SRAE_1000103300</name>
</gene>
<evidence type="ECO:0000313" key="2">
    <source>
        <dbReference type="Proteomes" id="UP000035682"/>
    </source>
</evidence>
<dbReference type="WBParaSite" id="SRAE_1000103300.1">
    <property type="protein sequence ID" value="SRAE_1000103300.1"/>
    <property type="gene ID" value="WBGene00257633"/>
</dbReference>
<name>A0A090MVA3_STRRB</name>
<dbReference type="WormBase" id="SRAE_1000103300">
    <property type="protein sequence ID" value="SRP04968"/>
    <property type="gene ID" value="WBGene00257633"/>
</dbReference>
<dbReference type="GeneID" id="36375128"/>
<dbReference type="EMBL" id="LN609528">
    <property type="protein sequence ID" value="CEF62763.1"/>
    <property type="molecule type" value="Genomic_DNA"/>
</dbReference>
<reference evidence="1 2" key="1">
    <citation type="submission" date="2014-09" db="EMBL/GenBank/DDBJ databases">
        <authorList>
            <person name="Martin A.A."/>
        </authorList>
    </citation>
    <scope>NUCLEOTIDE SEQUENCE</scope>
    <source>
        <strain evidence="2">ED321</strain>
        <strain evidence="1">ED321 Heterogonic</strain>
    </source>
</reference>
<evidence type="ECO:0000313" key="3">
    <source>
        <dbReference type="WBParaSite" id="SRAE_1000103300.1"/>
    </source>
</evidence>
<dbReference type="CTD" id="36375128"/>
<keyword evidence="2" id="KW-1185">Reference proteome</keyword>
<dbReference type="Proteomes" id="UP000035682">
    <property type="component" value="Unplaced"/>
</dbReference>